<gene>
    <name evidence="2" type="ORF">I568_00680</name>
</gene>
<dbReference type="RefSeq" id="WP_016182257.1">
    <property type="nucleotide sequence ID" value="NZ_JXKI01000007.1"/>
</dbReference>
<evidence type="ECO:0000313" key="2">
    <source>
        <dbReference type="EMBL" id="EOW84193.1"/>
    </source>
</evidence>
<evidence type="ECO:0000256" key="1">
    <source>
        <dbReference type="SAM" id="Phobius"/>
    </source>
</evidence>
<keyword evidence="1" id="KW-0472">Membrane</keyword>
<protein>
    <submittedName>
        <fullName evidence="2">Uncharacterized protein</fullName>
    </submittedName>
</protein>
<keyword evidence="1" id="KW-0812">Transmembrane</keyword>
<dbReference type="AlphaFoldDB" id="S0KV98"/>
<keyword evidence="3" id="KW-1185">Reference proteome</keyword>
<keyword evidence="1" id="KW-1133">Transmembrane helix</keyword>
<evidence type="ECO:0000313" key="3">
    <source>
        <dbReference type="Proteomes" id="UP000014113"/>
    </source>
</evidence>
<feature type="transmembrane region" description="Helical" evidence="1">
    <location>
        <begin position="79"/>
        <end position="99"/>
    </location>
</feature>
<accession>S0KV98</accession>
<feature type="transmembrane region" description="Helical" evidence="1">
    <location>
        <begin position="111"/>
        <end position="131"/>
    </location>
</feature>
<dbReference type="EMBL" id="ASWJ01000004">
    <property type="protein sequence ID" value="EOW84193.1"/>
    <property type="molecule type" value="Genomic_DNA"/>
</dbReference>
<proteinExistence type="predicted"/>
<comment type="caution">
    <text evidence="2">The sequence shown here is derived from an EMBL/GenBank/DDBJ whole genome shotgun (WGS) entry which is preliminary data.</text>
</comment>
<reference evidence="2 3" key="1">
    <citation type="submission" date="2013-03" db="EMBL/GenBank/DDBJ databases">
        <title>The Genome Sequence of Enterococcus columbae ATCC_51263 (PacBio/Illumina hybrid assembly).</title>
        <authorList>
            <consortium name="The Broad Institute Genomics Platform"/>
            <consortium name="The Broad Institute Genome Sequencing Center for Infectious Disease"/>
            <person name="Earl A."/>
            <person name="Russ C."/>
            <person name="Gilmore M."/>
            <person name="Surin D."/>
            <person name="Walker B."/>
            <person name="Young S."/>
            <person name="Zeng Q."/>
            <person name="Gargeya S."/>
            <person name="Fitzgerald M."/>
            <person name="Haas B."/>
            <person name="Abouelleil A."/>
            <person name="Allen A.W."/>
            <person name="Alvarado L."/>
            <person name="Arachchi H.M."/>
            <person name="Berlin A.M."/>
            <person name="Chapman S.B."/>
            <person name="Gainer-Dewar J."/>
            <person name="Goldberg J."/>
            <person name="Griggs A."/>
            <person name="Gujja S."/>
            <person name="Hansen M."/>
            <person name="Howarth C."/>
            <person name="Imamovic A."/>
            <person name="Ireland A."/>
            <person name="Larimer J."/>
            <person name="McCowan C."/>
            <person name="Murphy C."/>
            <person name="Pearson M."/>
            <person name="Poon T.W."/>
            <person name="Priest M."/>
            <person name="Roberts A."/>
            <person name="Saif S."/>
            <person name="Shea T."/>
            <person name="Sisk P."/>
            <person name="Sykes S."/>
            <person name="Wortman J."/>
            <person name="Nusbaum C."/>
            <person name="Birren B."/>
        </authorList>
    </citation>
    <scope>NUCLEOTIDE SEQUENCE [LARGE SCALE GENOMIC DNA]</scope>
    <source>
        <strain evidence="2 3">ATCC 51263</strain>
    </source>
</reference>
<dbReference type="STRING" id="1121865.OMW_00086"/>
<dbReference type="Proteomes" id="UP000014113">
    <property type="component" value="Unassembled WGS sequence"/>
</dbReference>
<organism evidence="2 3">
    <name type="scientific">Enterococcus columbae DSM 7374 = ATCC 51263</name>
    <dbReference type="NCBI Taxonomy" id="1121865"/>
    <lineage>
        <taxon>Bacteria</taxon>
        <taxon>Bacillati</taxon>
        <taxon>Bacillota</taxon>
        <taxon>Bacilli</taxon>
        <taxon>Lactobacillales</taxon>
        <taxon>Enterococcaceae</taxon>
        <taxon>Enterococcus</taxon>
    </lineage>
</organism>
<sequence length="142" mass="16627">MKTIHVKRNLTFIDDRSPKYFVINEKVKGKIGTLIDNQFKTEEALAEVYVKDFLGIRSNRLKINEDGEFYLEYKLNTTWLICTSLMLVLTIIFIAIMGISSIRQYITNHLFSVILLPGIWILYIGITLFFLKNKLYILTIKK</sequence>
<name>S0KV98_9ENTE</name>